<accession>A0A6C0EWV2</accession>
<dbReference type="EMBL" id="MN738956">
    <property type="protein sequence ID" value="QHT33003.1"/>
    <property type="molecule type" value="Genomic_DNA"/>
</dbReference>
<dbReference type="SUPFAM" id="SSF55729">
    <property type="entry name" value="Acyl-CoA N-acyltransferases (Nat)"/>
    <property type="match status" value="1"/>
</dbReference>
<dbReference type="InterPro" id="IPR016181">
    <property type="entry name" value="Acyl_CoA_acyltransferase"/>
</dbReference>
<organism evidence="1">
    <name type="scientific">viral metagenome</name>
    <dbReference type="NCBI Taxonomy" id="1070528"/>
    <lineage>
        <taxon>unclassified sequences</taxon>
        <taxon>metagenomes</taxon>
        <taxon>organismal metagenomes</taxon>
    </lineage>
</organism>
<evidence type="ECO:0000313" key="1">
    <source>
        <dbReference type="EMBL" id="QHT33003.1"/>
    </source>
</evidence>
<dbReference type="AlphaFoldDB" id="A0A6C0EWV2"/>
<name>A0A6C0EWV2_9ZZZZ</name>
<reference evidence="1" key="1">
    <citation type="journal article" date="2020" name="Nature">
        <title>Giant virus diversity and host interactions through global metagenomics.</title>
        <authorList>
            <person name="Schulz F."/>
            <person name="Roux S."/>
            <person name="Paez-Espino D."/>
            <person name="Jungbluth S."/>
            <person name="Walsh D.A."/>
            <person name="Denef V.J."/>
            <person name="McMahon K.D."/>
            <person name="Konstantinidis K.T."/>
            <person name="Eloe-Fadrosh E.A."/>
            <person name="Kyrpides N.C."/>
            <person name="Woyke T."/>
        </authorList>
    </citation>
    <scope>NUCLEOTIDE SEQUENCE</scope>
    <source>
        <strain evidence="1">GVMAG-M-3300009161-34</strain>
    </source>
</reference>
<dbReference type="Gene3D" id="3.40.630.30">
    <property type="match status" value="1"/>
</dbReference>
<proteinExistence type="predicted"/>
<evidence type="ECO:0008006" key="2">
    <source>
        <dbReference type="Google" id="ProtNLM"/>
    </source>
</evidence>
<protein>
    <recommendedName>
        <fullName evidence="2">N-acetyltransferase domain-containing protein</fullName>
    </recommendedName>
</protein>
<sequence>MEIVTQIKQICVETDNEWFLSHNFPKIALCDLQLKKKLEKENIFTFNERECICQTNTGEHCIRCEIEMERSEEIDKLNLPKHYDYIYDYNTNYYTKSVWIIPDKIEDEIPGFILIKCCGDGIGESEGFTHTLEFACVRHKYRKKGILKNMVNRIPKEWNIWLEANSNDIENVENIWEKCGFVYHKTIHGHLIYKKSAL</sequence>